<organism evidence="1 2">
    <name type="scientific">Rhododendron griersonianum</name>
    <dbReference type="NCBI Taxonomy" id="479676"/>
    <lineage>
        <taxon>Eukaryota</taxon>
        <taxon>Viridiplantae</taxon>
        <taxon>Streptophyta</taxon>
        <taxon>Embryophyta</taxon>
        <taxon>Tracheophyta</taxon>
        <taxon>Spermatophyta</taxon>
        <taxon>Magnoliopsida</taxon>
        <taxon>eudicotyledons</taxon>
        <taxon>Gunneridae</taxon>
        <taxon>Pentapetalae</taxon>
        <taxon>asterids</taxon>
        <taxon>Ericales</taxon>
        <taxon>Ericaceae</taxon>
        <taxon>Ericoideae</taxon>
        <taxon>Rhodoreae</taxon>
        <taxon>Rhododendron</taxon>
    </lineage>
</organism>
<evidence type="ECO:0000313" key="1">
    <source>
        <dbReference type="EMBL" id="KAG5520538.1"/>
    </source>
</evidence>
<keyword evidence="2" id="KW-1185">Reference proteome</keyword>
<proteinExistence type="predicted"/>
<dbReference type="EMBL" id="JACTNZ010000012">
    <property type="protein sequence ID" value="KAG5520538.1"/>
    <property type="molecule type" value="Genomic_DNA"/>
</dbReference>
<protein>
    <submittedName>
        <fullName evidence="1">Uncharacterized protein</fullName>
    </submittedName>
</protein>
<sequence length="69" mass="7829">MEIWEGLMYVILTVVSLIHQPMVDGVIQRIVDALCGFVSRELMGRLWRLIARQKKPQAAPVLLDQGRAV</sequence>
<reference evidence="1" key="1">
    <citation type="submission" date="2020-08" db="EMBL/GenBank/DDBJ databases">
        <title>Plant Genome Project.</title>
        <authorList>
            <person name="Zhang R.-G."/>
        </authorList>
    </citation>
    <scope>NUCLEOTIDE SEQUENCE</scope>
    <source>
        <strain evidence="1">WSP0</strain>
        <tissue evidence="1">Leaf</tissue>
    </source>
</reference>
<accession>A0AAV6HVT7</accession>
<comment type="caution">
    <text evidence="1">The sequence shown here is derived from an EMBL/GenBank/DDBJ whole genome shotgun (WGS) entry which is preliminary data.</text>
</comment>
<evidence type="ECO:0000313" key="2">
    <source>
        <dbReference type="Proteomes" id="UP000823749"/>
    </source>
</evidence>
<name>A0AAV6HVT7_9ERIC</name>
<dbReference type="AlphaFoldDB" id="A0AAV6HVT7"/>
<dbReference type="Proteomes" id="UP000823749">
    <property type="component" value="Chromosome 12"/>
</dbReference>
<gene>
    <name evidence="1" type="ORF">RHGRI_033200</name>
</gene>